<keyword evidence="5" id="KW-0418">Kinase</keyword>
<comment type="subcellular location">
    <subcellularLocation>
        <location evidence="1">Membrane</location>
        <topology evidence="1">Single-pass membrane protein</topology>
    </subcellularLocation>
</comment>
<evidence type="ECO:0000313" key="13">
    <source>
        <dbReference type="Proteomes" id="UP000567293"/>
    </source>
</evidence>
<accession>A0A7V8NMM2</accession>
<reference evidence="12" key="1">
    <citation type="submission" date="2020-06" db="EMBL/GenBank/DDBJ databases">
        <title>Legume-microbial interactions unlock mineral nutrients during tropical forest succession.</title>
        <authorList>
            <person name="Epihov D.Z."/>
        </authorList>
    </citation>
    <scope>NUCLEOTIDE SEQUENCE [LARGE SCALE GENOMIC DNA]</scope>
    <source>
        <strain evidence="12">Pan2503</strain>
    </source>
</reference>
<dbReference type="Pfam" id="PF00069">
    <property type="entry name" value="Pkinase"/>
    <property type="match status" value="1"/>
</dbReference>
<dbReference type="InterPro" id="IPR006260">
    <property type="entry name" value="TonB/TolA_C"/>
</dbReference>
<name>A0A7V8NMM2_9BACT</name>
<evidence type="ECO:0000256" key="5">
    <source>
        <dbReference type="ARBA" id="ARBA00022777"/>
    </source>
</evidence>
<dbReference type="InterPro" id="IPR000719">
    <property type="entry name" value="Prot_kinase_dom"/>
</dbReference>
<proteinExistence type="predicted"/>
<dbReference type="EMBL" id="JACDQQ010000291">
    <property type="protein sequence ID" value="MBA0083922.1"/>
    <property type="molecule type" value="Genomic_DNA"/>
</dbReference>
<dbReference type="PANTHER" id="PTHR43671">
    <property type="entry name" value="SERINE/THREONINE-PROTEIN KINASE NEK"/>
    <property type="match status" value="1"/>
</dbReference>
<keyword evidence="2" id="KW-0808">Transferase</keyword>
<dbReference type="Proteomes" id="UP000567293">
    <property type="component" value="Unassembled WGS sequence"/>
</dbReference>
<dbReference type="Gene3D" id="3.30.1150.10">
    <property type="match status" value="1"/>
</dbReference>
<gene>
    <name evidence="12" type="ORF">HRJ53_02905</name>
</gene>
<dbReference type="GO" id="GO:0004674">
    <property type="term" value="F:protein serine/threonine kinase activity"/>
    <property type="evidence" value="ECO:0007669"/>
    <property type="project" value="TreeGrafter"/>
</dbReference>
<dbReference type="Pfam" id="PF03544">
    <property type="entry name" value="TonB_C"/>
    <property type="match status" value="1"/>
</dbReference>
<feature type="compositionally biased region" description="Pro residues" evidence="9">
    <location>
        <begin position="302"/>
        <end position="312"/>
    </location>
</feature>
<evidence type="ECO:0000313" key="12">
    <source>
        <dbReference type="EMBL" id="MBA0083922.1"/>
    </source>
</evidence>
<evidence type="ECO:0000256" key="6">
    <source>
        <dbReference type="ARBA" id="ARBA00022840"/>
    </source>
</evidence>
<sequence length="552" mass="57847">MMSFSWKQYEGQVINNTFPLQRYLGGSSESAVFLTQLAGPQSSRAVVKLIPEGASVDLQLSLWRRASKLTHPNLLQLYQGGRCRLADMDLLYVVMEYAEENLSEILPQRALTPLEARDMLGLVLDALSNLHAQGLVHSHLKPANILATSDQVKLSTDRLFPAGEIRKSASKATPYDAPESANQALTAASDVWSLGVIVIEVLMQRVPGGAPALPSVPESLPQPFRQIAQHALERDPRLRWSIAQIAASLNPRAAAAAQSASPLSVPFSPAPAVPPARPQAPKPAPVIAPQRPFSPPAAKAPKPAPFEPPTLPPLSKEPSFGSFTVGGTRRDIVLPSYVVPLAVAVLVVLSIIALPKILGRHADTSSASTSAASRSAAPGPEAPAASAGGSRNAKLGSSAASKDSPKIAAAKAPAKDPSQPPAASPSPASLRRETKNEAETPSSSGANSGGSAGHGEVLAQILPDVPDKALTTITGKVRVTVVAHVDAAGNVSDADFEDPGPSKYFADAALKAVRRWEFTATEVGGRSVPSQWLVRFEFSPSGVKAFPTKTSP</sequence>
<evidence type="ECO:0000256" key="10">
    <source>
        <dbReference type="SAM" id="Phobius"/>
    </source>
</evidence>
<dbReference type="GO" id="GO:0055085">
    <property type="term" value="P:transmembrane transport"/>
    <property type="evidence" value="ECO:0007669"/>
    <property type="project" value="InterPro"/>
</dbReference>
<dbReference type="InterPro" id="IPR011009">
    <property type="entry name" value="Kinase-like_dom_sf"/>
</dbReference>
<dbReference type="SUPFAM" id="SSF56112">
    <property type="entry name" value="Protein kinase-like (PK-like)"/>
    <property type="match status" value="1"/>
</dbReference>
<dbReference type="SUPFAM" id="SSF74653">
    <property type="entry name" value="TolA/TonB C-terminal domain"/>
    <property type="match status" value="1"/>
</dbReference>
<dbReference type="PANTHER" id="PTHR43671:SF106">
    <property type="entry name" value="NIMA-LIKE KINASE"/>
    <property type="match status" value="1"/>
</dbReference>
<evidence type="ECO:0000256" key="1">
    <source>
        <dbReference type="ARBA" id="ARBA00004167"/>
    </source>
</evidence>
<keyword evidence="7 10" id="KW-1133">Transmembrane helix</keyword>
<feature type="compositionally biased region" description="Low complexity" evidence="9">
    <location>
        <begin position="369"/>
        <end position="390"/>
    </location>
</feature>
<feature type="transmembrane region" description="Helical" evidence="10">
    <location>
        <begin position="337"/>
        <end position="358"/>
    </location>
</feature>
<dbReference type="InterPro" id="IPR037682">
    <property type="entry name" value="TonB_C"/>
</dbReference>
<keyword evidence="8 10" id="KW-0472">Membrane</keyword>
<keyword evidence="3 10" id="KW-0812">Transmembrane</keyword>
<dbReference type="AlphaFoldDB" id="A0A7V8NMM2"/>
<keyword evidence="6" id="KW-0067">ATP-binding</keyword>
<dbReference type="GO" id="GO:0005524">
    <property type="term" value="F:ATP binding"/>
    <property type="evidence" value="ECO:0007669"/>
    <property type="project" value="UniProtKB-KW"/>
</dbReference>
<evidence type="ECO:0000256" key="4">
    <source>
        <dbReference type="ARBA" id="ARBA00022741"/>
    </source>
</evidence>
<feature type="region of interest" description="Disordered" evidence="9">
    <location>
        <begin position="369"/>
        <end position="454"/>
    </location>
</feature>
<dbReference type="NCBIfam" id="TIGR01352">
    <property type="entry name" value="tonB_Cterm"/>
    <property type="match status" value="1"/>
</dbReference>
<feature type="compositionally biased region" description="Low complexity" evidence="9">
    <location>
        <begin position="397"/>
        <end position="417"/>
    </location>
</feature>
<dbReference type="InterPro" id="IPR050660">
    <property type="entry name" value="NEK_Ser/Thr_kinase"/>
</dbReference>
<dbReference type="Gene3D" id="1.10.510.10">
    <property type="entry name" value="Transferase(Phosphotransferase) domain 1"/>
    <property type="match status" value="1"/>
</dbReference>
<feature type="compositionally biased region" description="Pro residues" evidence="9">
    <location>
        <begin position="268"/>
        <end position="286"/>
    </location>
</feature>
<organism evidence="12 13">
    <name type="scientific">Candidatus Acidiferrum panamense</name>
    <dbReference type="NCBI Taxonomy" id="2741543"/>
    <lineage>
        <taxon>Bacteria</taxon>
        <taxon>Pseudomonadati</taxon>
        <taxon>Acidobacteriota</taxon>
        <taxon>Terriglobia</taxon>
        <taxon>Candidatus Acidiferrales</taxon>
        <taxon>Candidatus Acidiferrum</taxon>
    </lineage>
</organism>
<feature type="domain" description="Protein kinase" evidence="11">
    <location>
        <begin position="18"/>
        <end position="253"/>
    </location>
</feature>
<dbReference type="GO" id="GO:0016020">
    <property type="term" value="C:membrane"/>
    <property type="evidence" value="ECO:0007669"/>
    <property type="project" value="UniProtKB-SubCell"/>
</dbReference>
<dbReference type="PROSITE" id="PS50011">
    <property type="entry name" value="PROTEIN_KINASE_DOM"/>
    <property type="match status" value="1"/>
</dbReference>
<keyword evidence="13" id="KW-1185">Reference proteome</keyword>
<evidence type="ECO:0000256" key="3">
    <source>
        <dbReference type="ARBA" id="ARBA00022692"/>
    </source>
</evidence>
<evidence type="ECO:0000256" key="9">
    <source>
        <dbReference type="SAM" id="MobiDB-lite"/>
    </source>
</evidence>
<evidence type="ECO:0000256" key="2">
    <source>
        <dbReference type="ARBA" id="ARBA00022679"/>
    </source>
</evidence>
<evidence type="ECO:0000259" key="11">
    <source>
        <dbReference type="PROSITE" id="PS50011"/>
    </source>
</evidence>
<feature type="region of interest" description="Disordered" evidence="9">
    <location>
        <begin position="267"/>
        <end position="316"/>
    </location>
</feature>
<evidence type="ECO:0000256" key="8">
    <source>
        <dbReference type="ARBA" id="ARBA00023136"/>
    </source>
</evidence>
<protein>
    <submittedName>
        <fullName evidence="12">TonB family protein</fullName>
    </submittedName>
</protein>
<keyword evidence="4" id="KW-0547">Nucleotide-binding</keyword>
<comment type="caution">
    <text evidence="12">The sequence shown here is derived from an EMBL/GenBank/DDBJ whole genome shotgun (WGS) entry which is preliminary data.</text>
</comment>
<evidence type="ECO:0000256" key="7">
    <source>
        <dbReference type="ARBA" id="ARBA00022989"/>
    </source>
</evidence>